<name>A0A6H2DPF6_9SPHN</name>
<dbReference type="RefSeq" id="WP_168820114.1">
    <property type="nucleotide sequence ID" value="NZ_CP051217.1"/>
</dbReference>
<feature type="compositionally biased region" description="Basic and acidic residues" evidence="1">
    <location>
        <begin position="94"/>
        <end position="106"/>
    </location>
</feature>
<proteinExistence type="predicted"/>
<sequence>MRRFISIPVVAVALTVANPALANSGDDPDNSSESEMIEQLNDPVFQDGLADMFGGFMAAMMDVPIGPFVTAVEKAIPGGAGASDIDPDATVGDLARRDDPDFDRNMTDGVRKGTAMMGITASEFGALLPQLKAITEKIKRRMDDID</sequence>
<keyword evidence="2" id="KW-0732">Signal</keyword>
<feature type="signal peptide" evidence="2">
    <location>
        <begin position="1"/>
        <end position="22"/>
    </location>
</feature>
<reference evidence="3 4" key="1">
    <citation type="submission" date="2020-04" db="EMBL/GenBank/DDBJ databases">
        <title>Genome sequence for Sphingorhabdus sp. strain M1.</title>
        <authorList>
            <person name="Park S.-J."/>
        </authorList>
    </citation>
    <scope>NUCLEOTIDE SEQUENCE [LARGE SCALE GENOMIC DNA]</scope>
    <source>
        <strain evidence="3 4">JK6</strain>
    </source>
</reference>
<dbReference type="AlphaFoldDB" id="A0A6H2DPF6"/>
<evidence type="ECO:0000313" key="4">
    <source>
        <dbReference type="Proteomes" id="UP000501600"/>
    </source>
</evidence>
<evidence type="ECO:0000256" key="1">
    <source>
        <dbReference type="SAM" id="MobiDB-lite"/>
    </source>
</evidence>
<keyword evidence="4" id="KW-1185">Reference proteome</keyword>
<feature type="region of interest" description="Disordered" evidence="1">
    <location>
        <begin position="79"/>
        <end position="106"/>
    </location>
</feature>
<dbReference type="KEGG" id="phao:HF685_11615"/>
<evidence type="ECO:0000256" key="2">
    <source>
        <dbReference type="SAM" id="SignalP"/>
    </source>
</evidence>
<gene>
    <name evidence="3" type="ORF">HF685_11615</name>
</gene>
<dbReference type="EMBL" id="CP051217">
    <property type="protein sequence ID" value="QJB69845.1"/>
    <property type="molecule type" value="Genomic_DNA"/>
</dbReference>
<dbReference type="Proteomes" id="UP000501600">
    <property type="component" value="Chromosome"/>
</dbReference>
<organism evidence="3 4">
    <name type="scientific">Parasphingorhabdus halotolerans</name>
    <dbReference type="NCBI Taxonomy" id="2725558"/>
    <lineage>
        <taxon>Bacteria</taxon>
        <taxon>Pseudomonadati</taxon>
        <taxon>Pseudomonadota</taxon>
        <taxon>Alphaproteobacteria</taxon>
        <taxon>Sphingomonadales</taxon>
        <taxon>Sphingomonadaceae</taxon>
        <taxon>Parasphingorhabdus</taxon>
    </lineage>
</organism>
<protein>
    <submittedName>
        <fullName evidence="3">Uncharacterized protein</fullName>
    </submittedName>
</protein>
<feature type="chain" id="PRO_5026096128" evidence="2">
    <location>
        <begin position="23"/>
        <end position="146"/>
    </location>
</feature>
<accession>A0A6H2DPF6</accession>
<evidence type="ECO:0000313" key="3">
    <source>
        <dbReference type="EMBL" id="QJB69845.1"/>
    </source>
</evidence>